<accession>A0A1M6N0T8</accession>
<dbReference type="AlphaFoldDB" id="A0A1M6N0T8"/>
<dbReference type="EMBL" id="FQZK01000011">
    <property type="protein sequence ID" value="SHJ89304.1"/>
    <property type="molecule type" value="Genomic_DNA"/>
</dbReference>
<reference evidence="2 3" key="1">
    <citation type="submission" date="2016-11" db="EMBL/GenBank/DDBJ databases">
        <authorList>
            <person name="Jaros S."/>
            <person name="Januszkiewicz K."/>
            <person name="Wedrychowicz H."/>
        </authorList>
    </citation>
    <scope>NUCLEOTIDE SEQUENCE [LARGE SCALE GENOMIC DNA]</scope>
    <source>
        <strain evidence="2 3">CGMCC 4.5723</strain>
    </source>
</reference>
<keyword evidence="3" id="KW-1185">Reference proteome</keyword>
<evidence type="ECO:0000256" key="1">
    <source>
        <dbReference type="SAM" id="MobiDB-lite"/>
    </source>
</evidence>
<dbReference type="Proteomes" id="UP000184452">
    <property type="component" value="Unassembled WGS sequence"/>
</dbReference>
<name>A0A1M6N0T8_9ACTN</name>
<sequence length="563" mass="60693">MRAAGLRKGRRLGVPRAMIERAAERRAAGDWLGACAAADVAVGLDLRALRRTHGAEFTGRLLDDLAHLVPDLLRWHFPRLWHGDGRLLPGQRLLLSRPGGPEGPWLTARQADPHVYGHRRLVLSVAEHSWADLLLERSESAMRVNHWENVPHLWDTSRYLWDSRHLGESRERWGGGPGRAPFLDPDGTPRELPAVDPGPDADPASRTEWIDGLHRAGLVADAFHAAGIGLDTAPVEREWGAPVDPVEALSYTPLAVSRLAREVELLAAAGHGGTFWFPYDADGRFVVERAPGGSVSLRLEAWTYWEKDGNGTPVLPEVCRLPSIDVDVVRDGLSPDELHPLVRAALAPGRGPADGPVGPPPAAVPAPVRVRCGGQWHTVSHAEGRLTVPHTAQEQEREAALRALGGAGAGCHAAREAWTTGRGRTPRALSRLRDDLFDRAEHGDTDGVLAYLDAGGDPRVRDRGGRNLLHHLHLLDHAALLPRLLAGGADLEARDGEEQTPLFRVTRLDGPADLARALLEAGAATEGIGGESRHGESFEDAVEARLTGDPDGVWSGLVGGFSA</sequence>
<feature type="region of interest" description="Disordered" evidence="1">
    <location>
        <begin position="170"/>
        <end position="201"/>
    </location>
</feature>
<gene>
    <name evidence="2" type="ORF">SAMN05421803_1114</name>
</gene>
<evidence type="ECO:0000313" key="3">
    <source>
        <dbReference type="Proteomes" id="UP000184452"/>
    </source>
</evidence>
<proteinExistence type="predicted"/>
<dbReference type="SUPFAM" id="SSF48403">
    <property type="entry name" value="Ankyrin repeat"/>
    <property type="match status" value="1"/>
</dbReference>
<dbReference type="STRING" id="758803.SAMN05421803_1114"/>
<dbReference type="RefSeq" id="WP_073380521.1">
    <property type="nucleotide sequence ID" value="NZ_FQZK01000011.1"/>
</dbReference>
<dbReference type="Gene3D" id="1.25.40.20">
    <property type="entry name" value="Ankyrin repeat-containing domain"/>
    <property type="match status" value="1"/>
</dbReference>
<evidence type="ECO:0000313" key="2">
    <source>
        <dbReference type="EMBL" id="SHJ89304.1"/>
    </source>
</evidence>
<protein>
    <submittedName>
        <fullName evidence="2">Uncharacterized protein</fullName>
    </submittedName>
</protein>
<dbReference type="OrthoDB" id="3276909at2"/>
<organism evidence="2 3">
    <name type="scientific">Nocardiopsis flavescens</name>
    <dbReference type="NCBI Taxonomy" id="758803"/>
    <lineage>
        <taxon>Bacteria</taxon>
        <taxon>Bacillati</taxon>
        <taxon>Actinomycetota</taxon>
        <taxon>Actinomycetes</taxon>
        <taxon>Streptosporangiales</taxon>
        <taxon>Nocardiopsidaceae</taxon>
        <taxon>Nocardiopsis</taxon>
    </lineage>
</organism>
<dbReference type="InterPro" id="IPR036770">
    <property type="entry name" value="Ankyrin_rpt-contain_sf"/>
</dbReference>